<keyword evidence="3 5" id="KW-0378">Hydrolase</keyword>
<dbReference type="CDD" id="cd18817">
    <property type="entry name" value="GH43f_LbAraf43-like"/>
    <property type="match status" value="1"/>
</dbReference>
<dbReference type="PROSITE" id="PS51318">
    <property type="entry name" value="TAT"/>
    <property type="match status" value="1"/>
</dbReference>
<gene>
    <name evidence="6" type="ORF">D6851_08180</name>
</gene>
<comment type="caution">
    <text evidence="6">The sequence shown here is derived from an EMBL/GenBank/DDBJ whole genome shotgun (WGS) entry which is preliminary data.</text>
</comment>
<keyword evidence="4 5" id="KW-0326">Glycosidase</keyword>
<dbReference type="InterPro" id="IPR006710">
    <property type="entry name" value="Glyco_hydro_43"/>
</dbReference>
<dbReference type="Gene3D" id="2.115.10.20">
    <property type="entry name" value="Glycosyl hydrolase domain, family 43"/>
    <property type="match status" value="1"/>
</dbReference>
<dbReference type="InterPro" id="IPR023296">
    <property type="entry name" value="Glyco_hydro_beta-prop_sf"/>
</dbReference>
<dbReference type="InterPro" id="IPR016828">
    <property type="entry name" value="Alpha-L-arabinofuranosidase"/>
</dbReference>
<evidence type="ECO:0000313" key="7">
    <source>
        <dbReference type="Proteomes" id="UP000284395"/>
    </source>
</evidence>
<keyword evidence="2" id="KW-0732">Signal</keyword>
<dbReference type="EMBL" id="RAPF01000003">
    <property type="protein sequence ID" value="RKF21974.1"/>
    <property type="molecule type" value="Genomic_DNA"/>
</dbReference>
<proteinExistence type="inferred from homology"/>
<sequence>MKDNITIERRRFLAASLGVPVATSLPLAACNKTDPAADTKAAEDGIINPLILQRADPWVYRKEGAYYFTASVPEYDRIILRQANTVAGLGEAKERVLWRAPKSGRMSGNVWAPEIHFFGGKWNIYFAAGEGDGEDPFRIRTYVLQADGDDPMVAEWSILGELNAPWDSFNLDATSFEHKGTRYLCWAQREPGIDTNSNLYLAPLDTPLTFAAEPVRLSMPTLPWEIQGYKVNEGAAYLNRNGKVFLTYSASATDARYCMGMLTADEDADLMNPESWRKSQEPVFQTSVDNKVYGPGHNSFTVDQQGRDLLVYHARNYKDIEGDPLFDPNRHTRVQLIKYREDGTPDFGEPVKIGPMPKI</sequence>
<evidence type="ECO:0000256" key="1">
    <source>
        <dbReference type="ARBA" id="ARBA00009865"/>
    </source>
</evidence>
<evidence type="ECO:0000256" key="3">
    <source>
        <dbReference type="ARBA" id="ARBA00022801"/>
    </source>
</evidence>
<protein>
    <submittedName>
        <fullName evidence="6">Alpha-N-arabinofuranosidase</fullName>
    </submittedName>
</protein>
<organism evidence="6 7">
    <name type="scientific">Altericroceibacterium spongiae</name>
    <dbReference type="NCBI Taxonomy" id="2320269"/>
    <lineage>
        <taxon>Bacteria</taxon>
        <taxon>Pseudomonadati</taxon>
        <taxon>Pseudomonadota</taxon>
        <taxon>Alphaproteobacteria</taxon>
        <taxon>Sphingomonadales</taxon>
        <taxon>Erythrobacteraceae</taxon>
        <taxon>Altericroceibacterium</taxon>
    </lineage>
</organism>
<dbReference type="RefSeq" id="WP_120324379.1">
    <property type="nucleotide sequence ID" value="NZ_RAPF01000003.1"/>
</dbReference>
<dbReference type="Proteomes" id="UP000284395">
    <property type="component" value="Unassembled WGS sequence"/>
</dbReference>
<dbReference type="PIRSF" id="PIRSF025414">
    <property type="entry name" value="Alpha-L-arabinofuranosidase"/>
    <property type="match status" value="1"/>
</dbReference>
<dbReference type="SUPFAM" id="SSF75005">
    <property type="entry name" value="Arabinanase/levansucrase/invertase"/>
    <property type="match status" value="1"/>
</dbReference>
<reference evidence="6 7" key="1">
    <citation type="submission" date="2018-09" db="EMBL/GenBank/DDBJ databases">
        <title>Altererythrobacter spongiae sp. nov., isolated from a marine sponge.</title>
        <authorList>
            <person name="Zhuang L."/>
            <person name="Luo L."/>
        </authorList>
    </citation>
    <scope>NUCLEOTIDE SEQUENCE [LARGE SCALE GENOMIC DNA]</scope>
    <source>
        <strain evidence="6 7">HN-Y73</strain>
    </source>
</reference>
<evidence type="ECO:0000313" key="6">
    <source>
        <dbReference type="EMBL" id="RKF21974.1"/>
    </source>
</evidence>
<dbReference type="OrthoDB" id="177947at2"/>
<dbReference type="GO" id="GO:0004553">
    <property type="term" value="F:hydrolase activity, hydrolyzing O-glycosyl compounds"/>
    <property type="evidence" value="ECO:0007669"/>
    <property type="project" value="InterPro"/>
</dbReference>
<name>A0A420EMZ7_9SPHN</name>
<dbReference type="PANTHER" id="PTHR43817:SF1">
    <property type="entry name" value="HYDROLASE, FAMILY 43, PUTATIVE (AFU_ORTHOLOGUE AFUA_3G01660)-RELATED"/>
    <property type="match status" value="1"/>
</dbReference>
<dbReference type="AlphaFoldDB" id="A0A420EMZ7"/>
<evidence type="ECO:0000256" key="5">
    <source>
        <dbReference type="RuleBase" id="RU361187"/>
    </source>
</evidence>
<dbReference type="PANTHER" id="PTHR43817">
    <property type="entry name" value="GLYCOSYL HYDROLASE"/>
    <property type="match status" value="1"/>
</dbReference>
<comment type="similarity">
    <text evidence="1 5">Belongs to the glycosyl hydrolase 43 family.</text>
</comment>
<dbReference type="InterPro" id="IPR006311">
    <property type="entry name" value="TAT_signal"/>
</dbReference>
<dbReference type="GO" id="GO:0005975">
    <property type="term" value="P:carbohydrate metabolic process"/>
    <property type="evidence" value="ECO:0007669"/>
    <property type="project" value="InterPro"/>
</dbReference>
<evidence type="ECO:0000256" key="4">
    <source>
        <dbReference type="ARBA" id="ARBA00023295"/>
    </source>
</evidence>
<keyword evidence="7" id="KW-1185">Reference proteome</keyword>
<dbReference type="Pfam" id="PF04616">
    <property type="entry name" value="Glyco_hydro_43"/>
    <property type="match status" value="1"/>
</dbReference>
<evidence type="ECO:0000256" key="2">
    <source>
        <dbReference type="ARBA" id="ARBA00022729"/>
    </source>
</evidence>
<accession>A0A420EMZ7</accession>